<keyword evidence="2" id="KW-1185">Reference proteome</keyword>
<organism evidence="1 2">
    <name type="scientific">Pontiella sulfatireligans</name>
    <dbReference type="NCBI Taxonomy" id="2750658"/>
    <lineage>
        <taxon>Bacteria</taxon>
        <taxon>Pseudomonadati</taxon>
        <taxon>Kiritimatiellota</taxon>
        <taxon>Kiritimatiellia</taxon>
        <taxon>Kiritimatiellales</taxon>
        <taxon>Pontiellaceae</taxon>
        <taxon>Pontiella</taxon>
    </lineage>
</organism>
<name>A0A6C2UL30_9BACT</name>
<dbReference type="Proteomes" id="UP000346198">
    <property type="component" value="Unassembled WGS sequence"/>
</dbReference>
<reference evidence="1 2" key="1">
    <citation type="submission" date="2019-04" db="EMBL/GenBank/DDBJ databases">
        <authorList>
            <person name="Van Vliet M D."/>
        </authorList>
    </citation>
    <scope>NUCLEOTIDE SEQUENCE [LARGE SCALE GENOMIC DNA]</scope>
    <source>
        <strain evidence="1 2">F21</strain>
    </source>
</reference>
<evidence type="ECO:0000313" key="2">
    <source>
        <dbReference type="Proteomes" id="UP000346198"/>
    </source>
</evidence>
<sequence>MKKGTQVIISGTTGAMIALALLITLCSSGNVESAQRSDQTRYETAHNGLTAAQLEAARCYALKLTAKLP</sequence>
<dbReference type="AlphaFoldDB" id="A0A6C2UL30"/>
<dbReference type="EMBL" id="CAAHFH010000001">
    <property type="protein sequence ID" value="VGO19896.1"/>
    <property type="molecule type" value="Genomic_DNA"/>
</dbReference>
<accession>A0A6C2UL30</accession>
<proteinExistence type="predicted"/>
<protein>
    <submittedName>
        <fullName evidence="1">Uncharacterized protein</fullName>
    </submittedName>
</protein>
<gene>
    <name evidence="1" type="ORF">SCARR_01956</name>
</gene>
<evidence type="ECO:0000313" key="1">
    <source>
        <dbReference type="EMBL" id="VGO19896.1"/>
    </source>
</evidence>